<keyword evidence="3" id="KW-1185">Reference proteome</keyword>
<evidence type="ECO:0000313" key="2">
    <source>
        <dbReference type="EMBL" id="KAH0816798.1"/>
    </source>
</evidence>
<gene>
    <name evidence="2" type="ORF">GEV33_005993</name>
</gene>
<organism evidence="2 3">
    <name type="scientific">Tenebrio molitor</name>
    <name type="common">Yellow mealworm beetle</name>
    <dbReference type="NCBI Taxonomy" id="7067"/>
    <lineage>
        <taxon>Eukaryota</taxon>
        <taxon>Metazoa</taxon>
        <taxon>Ecdysozoa</taxon>
        <taxon>Arthropoda</taxon>
        <taxon>Hexapoda</taxon>
        <taxon>Insecta</taxon>
        <taxon>Pterygota</taxon>
        <taxon>Neoptera</taxon>
        <taxon>Endopterygota</taxon>
        <taxon>Coleoptera</taxon>
        <taxon>Polyphaga</taxon>
        <taxon>Cucujiformia</taxon>
        <taxon>Tenebrionidae</taxon>
        <taxon>Tenebrio</taxon>
    </lineage>
</organism>
<sequence length="170" mass="19301">MTSWSDNETETTATKRDWEYEYFKYISISPGRTGLPLRTGSGPRGGVPRARAHLSERRRPRPNFEKCDGRRDAYEARNGNPSGTKFNVKPSLSLFHPFGVHPSPRATLAEKEVTTLKEQIANNTTNNCENKEGSNMDRQTFENEIAAKDKEDHNSYLCIKGKNCIFFGRV</sequence>
<comment type="caution">
    <text evidence="2">The sequence shown here is derived from an EMBL/GenBank/DDBJ whole genome shotgun (WGS) entry which is preliminary data.</text>
</comment>
<reference evidence="2" key="1">
    <citation type="journal article" date="2020" name="J Insects Food Feed">
        <title>The yellow mealworm (Tenebrio molitor) genome: a resource for the emerging insects as food and feed industry.</title>
        <authorList>
            <person name="Eriksson T."/>
            <person name="Andere A."/>
            <person name="Kelstrup H."/>
            <person name="Emery V."/>
            <person name="Picard C."/>
        </authorList>
    </citation>
    <scope>NUCLEOTIDE SEQUENCE</scope>
    <source>
        <strain evidence="2">Stoneville</strain>
        <tissue evidence="2">Whole head</tissue>
    </source>
</reference>
<dbReference type="Proteomes" id="UP000719412">
    <property type="component" value="Unassembled WGS sequence"/>
</dbReference>
<reference evidence="2" key="2">
    <citation type="submission" date="2021-08" db="EMBL/GenBank/DDBJ databases">
        <authorList>
            <person name="Eriksson T."/>
        </authorList>
    </citation>
    <scope>NUCLEOTIDE SEQUENCE</scope>
    <source>
        <strain evidence="2">Stoneville</strain>
        <tissue evidence="2">Whole head</tissue>
    </source>
</reference>
<evidence type="ECO:0000256" key="1">
    <source>
        <dbReference type="SAM" id="MobiDB-lite"/>
    </source>
</evidence>
<feature type="compositionally biased region" description="Basic and acidic residues" evidence="1">
    <location>
        <begin position="53"/>
        <end position="75"/>
    </location>
</feature>
<accession>A0A8J6HNI1</accession>
<name>A0A8J6HNI1_TENMO</name>
<evidence type="ECO:0000313" key="3">
    <source>
        <dbReference type="Proteomes" id="UP000719412"/>
    </source>
</evidence>
<feature type="region of interest" description="Disordered" evidence="1">
    <location>
        <begin position="33"/>
        <end position="83"/>
    </location>
</feature>
<dbReference type="EMBL" id="JABDTM020020907">
    <property type="protein sequence ID" value="KAH0816798.1"/>
    <property type="molecule type" value="Genomic_DNA"/>
</dbReference>
<dbReference type="AlphaFoldDB" id="A0A8J6HNI1"/>
<proteinExistence type="predicted"/>
<protein>
    <submittedName>
        <fullName evidence="2">Uncharacterized protein</fullName>
    </submittedName>
</protein>